<accession>A0ABQ8P4J3</accession>
<proteinExistence type="predicted"/>
<evidence type="ECO:0000313" key="2">
    <source>
        <dbReference type="EMBL" id="KAJ1608014.1"/>
    </source>
</evidence>
<evidence type="ECO:0000256" key="1">
    <source>
        <dbReference type="SAM" id="SignalP"/>
    </source>
</evidence>
<reference evidence="2" key="1">
    <citation type="submission" date="2022-10" db="EMBL/GenBank/DDBJ databases">
        <title>Adaptive evolution leads to modifications in subtelomeric GC content in a zoonotic Cryptosporidium species.</title>
        <authorList>
            <person name="Li J."/>
            <person name="Feng Y."/>
            <person name="Xiao L."/>
        </authorList>
    </citation>
    <scope>NUCLEOTIDE SEQUENCE</scope>
    <source>
        <strain evidence="2">25894</strain>
    </source>
</reference>
<comment type="caution">
    <text evidence="2">The sequence shown here is derived from an EMBL/GenBank/DDBJ whole genome shotgun (WGS) entry which is preliminary data.</text>
</comment>
<organism evidence="2 3">
    <name type="scientific">Cryptosporidium canis</name>
    <dbReference type="NCBI Taxonomy" id="195482"/>
    <lineage>
        <taxon>Eukaryota</taxon>
        <taxon>Sar</taxon>
        <taxon>Alveolata</taxon>
        <taxon>Apicomplexa</taxon>
        <taxon>Conoidasida</taxon>
        <taxon>Coccidia</taxon>
        <taxon>Eucoccidiorida</taxon>
        <taxon>Eimeriorina</taxon>
        <taxon>Cryptosporidiidae</taxon>
        <taxon>Cryptosporidium</taxon>
    </lineage>
</organism>
<dbReference type="Proteomes" id="UP001071777">
    <property type="component" value="Unassembled WGS sequence"/>
</dbReference>
<sequence>MLTVLFFVIPLSYFISFGVDGFLRNDVIDNYIQEYLDRVYLERDLVRLEERPDPHQSWVFSSSSEGILESKILREHRSQVLSDLGGTERLIELMELLKGDSREEEEEDESIDEGGSLVDHFDRAILSSNLDSNYYHYLSEIEGDGFGRQDGVGIHQLRVIFEEIGGDELLKRMRSGLRNYKFRSRIERLGQLDRQEEVRYGSEGFITYSSGYYLARRRGRGGDGGHEPKYVIKIESPMEVVDFRELVLLGEIAIYYTRLASFKVGKGHIQENKSVLNGRDDRYVEDLEEGMEEELEEDYGDRREYQRVKSTRHLLARGYPVCEIKCVVRDLQSRVQWTERIARFGGDQEGEGGSVRESKVRVRIANNSWCDRLAFHNCVGFELESMEVGVMNQRLREKVGLIEDALDSQVSHQIQEFFDRTLQDLSRGLFRPGQIGKIIVLNEILESNSFIISRNRGRGGQLLMRYEKVSRLSQNLVSLKQVLGSTRYRLQIGGGFSREYRVLSSSIHRLPIKRQGVLPDGIRAITRQKFVLDIEQVVAFVQKVLSILKDERARNKNEVFLPWYGMSTRDPLTKQDRFLNSLTSEYLTLVKLIARQRFYSKERFYRLGTPRIYSLISHYKSFDSGTYVSRFGQVVHNSDSRAFVVNTNPTYYDQARIYSVFKRNGHNTIRYLGIGAMVISRSNLNLGQFKYLDEIHIPQAYDLERGSFEEDESQWSREARETAHSANPAFVEISRPVRRSGEVKGNIEFDASELVFQNNMGNFGFNIAFINYIYQSSLNLEDSLITSPPWWMVWQSQLYSRLSLEKSIRELDGNLAGSPGELVGETNSTWLELPVNSESPDSFLDLGSFIPKEIISKEVLESIIMEEVELVNPASLQFGDFSSSSSSSAKAKDNALEIIKEKQQSFINQWKRNDVVNDPASLFFYNLFSKKQGSLYPDLGPGAPPRLHFNPCIVSIFGEDSDSEWLANCNSKWRIYSTLFEKFSSGASHYLGISTFLDILGEMRSLLVVQSQAGLTDTATTAI</sequence>
<keyword evidence="1" id="KW-0732">Signal</keyword>
<dbReference type="EMBL" id="JAPCXB010000107">
    <property type="protein sequence ID" value="KAJ1608014.1"/>
    <property type="molecule type" value="Genomic_DNA"/>
</dbReference>
<gene>
    <name evidence="2" type="ORF">OJ252_2658</name>
</gene>
<protein>
    <submittedName>
        <fullName evidence="2">Signal peptide-containing protein</fullName>
    </submittedName>
</protein>
<keyword evidence="3" id="KW-1185">Reference proteome</keyword>
<feature type="signal peptide" evidence="1">
    <location>
        <begin position="1"/>
        <end position="21"/>
    </location>
</feature>
<evidence type="ECO:0000313" key="3">
    <source>
        <dbReference type="Proteomes" id="UP001071777"/>
    </source>
</evidence>
<name>A0ABQ8P4J3_9CRYT</name>
<feature type="chain" id="PRO_5047245148" evidence="1">
    <location>
        <begin position="22"/>
        <end position="1023"/>
    </location>
</feature>